<dbReference type="GO" id="GO:0016787">
    <property type="term" value="F:hydrolase activity"/>
    <property type="evidence" value="ECO:0007669"/>
    <property type="project" value="InterPro"/>
</dbReference>
<proteinExistence type="predicted"/>
<evidence type="ECO:0000313" key="3">
    <source>
        <dbReference type="Proteomes" id="UP000283841"/>
    </source>
</evidence>
<protein>
    <submittedName>
        <fullName evidence="2">Ser/Thr protein phosphatase</fullName>
    </submittedName>
</protein>
<dbReference type="EMBL" id="RCNU01000003">
    <property type="protein sequence ID" value="RWQ97094.1"/>
    <property type="molecule type" value="Genomic_DNA"/>
</dbReference>
<organism evidence="2 3">
    <name type="scientific">Byssochlamys spectabilis</name>
    <name type="common">Paecilomyces variotii</name>
    <dbReference type="NCBI Taxonomy" id="264951"/>
    <lineage>
        <taxon>Eukaryota</taxon>
        <taxon>Fungi</taxon>
        <taxon>Dikarya</taxon>
        <taxon>Ascomycota</taxon>
        <taxon>Pezizomycotina</taxon>
        <taxon>Eurotiomycetes</taxon>
        <taxon>Eurotiomycetidae</taxon>
        <taxon>Eurotiales</taxon>
        <taxon>Thermoascaceae</taxon>
        <taxon>Paecilomyces</taxon>
    </lineage>
</organism>
<dbReference type="PANTHER" id="PTHR12905">
    <property type="entry name" value="METALLOPHOSPHOESTERASE"/>
    <property type="match status" value="1"/>
</dbReference>
<dbReference type="InterPro" id="IPR051693">
    <property type="entry name" value="UPF0046_metallophosphoest"/>
</dbReference>
<dbReference type="Pfam" id="PF00149">
    <property type="entry name" value="Metallophos"/>
    <property type="match status" value="1"/>
</dbReference>
<sequence>MNTIPDSPALVKGIKTRICMISDTHTYAPCPPQQTGNPYRYPLPKADVLLHAGDITMVGRKIEHRKMIDMLKEADAEVKIVIAGNHDITLDEEYYKEFGYTRHRWGGSGGGMDGIEDPAEIKRMYTGEEARNAGIVYLEETLKTFTLKNGAQFTLYASPYQPEFCRWAFAYERDIDRFNPSPPVAEFQAPNPVPSFPDVDIMLTHGPPYGVLDKVAFGGQHVGCEHLLRADVRARPRLHVFGHIHEGYGAERIDWETRTSTKLEQDIEDVLDARCAYFDLSSSGKKPLRFGDETLFVNASVVTVNYKAINAPWLVDLDLEPATEDVNPDVEA</sequence>
<accession>A0A443HZA8</accession>
<dbReference type="InterPro" id="IPR029052">
    <property type="entry name" value="Metallo-depent_PP-like"/>
</dbReference>
<dbReference type="VEuPathDB" id="FungiDB:C8Q69DRAFT_505965"/>
<dbReference type="SUPFAM" id="SSF56300">
    <property type="entry name" value="Metallo-dependent phosphatases"/>
    <property type="match status" value="1"/>
</dbReference>
<keyword evidence="3" id="KW-1185">Reference proteome</keyword>
<dbReference type="Proteomes" id="UP000283841">
    <property type="component" value="Unassembled WGS sequence"/>
</dbReference>
<dbReference type="GeneID" id="39602033"/>
<dbReference type="AlphaFoldDB" id="A0A443HZA8"/>
<feature type="domain" description="Calcineurin-like phosphoesterase" evidence="1">
    <location>
        <begin position="17"/>
        <end position="246"/>
    </location>
</feature>
<gene>
    <name evidence="2" type="ORF">C8Q69DRAFT_505965</name>
</gene>
<dbReference type="CDD" id="cd07379">
    <property type="entry name" value="MPP_239FB"/>
    <property type="match status" value="1"/>
</dbReference>
<dbReference type="Gene3D" id="3.60.21.10">
    <property type="match status" value="1"/>
</dbReference>
<evidence type="ECO:0000313" key="2">
    <source>
        <dbReference type="EMBL" id="RWQ97094.1"/>
    </source>
</evidence>
<name>A0A443HZA8_BYSSP</name>
<reference evidence="2 3" key="1">
    <citation type="journal article" date="2018" name="Front. Microbiol.">
        <title>Genomic and genetic insights into a cosmopolitan fungus, Paecilomyces variotii (Eurotiales).</title>
        <authorList>
            <person name="Urquhart A.S."/>
            <person name="Mondo S.J."/>
            <person name="Makela M.R."/>
            <person name="Hane J.K."/>
            <person name="Wiebenga A."/>
            <person name="He G."/>
            <person name="Mihaltcheva S."/>
            <person name="Pangilinan J."/>
            <person name="Lipzen A."/>
            <person name="Barry K."/>
            <person name="de Vries R.P."/>
            <person name="Grigoriev I.V."/>
            <person name="Idnurm A."/>
        </authorList>
    </citation>
    <scope>NUCLEOTIDE SEQUENCE [LARGE SCALE GENOMIC DNA]</scope>
    <source>
        <strain evidence="2 3">CBS 101075</strain>
    </source>
</reference>
<dbReference type="PANTHER" id="PTHR12905:SF0">
    <property type="entry name" value="CALCINEURIN-LIKE PHOSPHOESTERASE DOMAIN-CONTAINING PROTEIN"/>
    <property type="match status" value="1"/>
</dbReference>
<dbReference type="RefSeq" id="XP_028486739.1">
    <property type="nucleotide sequence ID" value="XM_028632756.1"/>
</dbReference>
<comment type="caution">
    <text evidence="2">The sequence shown here is derived from an EMBL/GenBank/DDBJ whole genome shotgun (WGS) entry which is preliminary data.</text>
</comment>
<dbReference type="InterPro" id="IPR004843">
    <property type="entry name" value="Calcineurin-like_PHP"/>
</dbReference>
<evidence type="ECO:0000259" key="1">
    <source>
        <dbReference type="Pfam" id="PF00149"/>
    </source>
</evidence>